<keyword evidence="2" id="KW-1185">Reference proteome</keyword>
<proteinExistence type="predicted"/>
<dbReference type="Proteomes" id="UP001234178">
    <property type="component" value="Unassembled WGS sequence"/>
</dbReference>
<accession>A0ABQ9YXX5</accession>
<comment type="caution">
    <text evidence="1">The sequence shown here is derived from an EMBL/GenBank/DDBJ whole genome shotgun (WGS) entry which is preliminary data.</text>
</comment>
<evidence type="ECO:0000313" key="1">
    <source>
        <dbReference type="EMBL" id="KAK4005450.1"/>
    </source>
</evidence>
<sequence>MTRGSLIRSTDSGTGLSCINAVGFQRKRCILILNEFLEAALSVLFGHFNSQCPLHSVKGSTLQV</sequence>
<gene>
    <name evidence="1" type="ORF">OUZ56_007162</name>
</gene>
<name>A0ABQ9YXX5_9CRUS</name>
<protein>
    <submittedName>
        <fullName evidence="1">Uncharacterized protein</fullName>
    </submittedName>
</protein>
<evidence type="ECO:0000313" key="2">
    <source>
        <dbReference type="Proteomes" id="UP001234178"/>
    </source>
</evidence>
<reference evidence="1 2" key="1">
    <citation type="journal article" date="2023" name="Nucleic Acids Res.">
        <title>The hologenome of Daphnia magna reveals possible DNA methylation and microbiome-mediated evolution of the host genome.</title>
        <authorList>
            <person name="Chaturvedi A."/>
            <person name="Li X."/>
            <person name="Dhandapani V."/>
            <person name="Marshall H."/>
            <person name="Kissane S."/>
            <person name="Cuenca-Cambronero M."/>
            <person name="Asole G."/>
            <person name="Calvet F."/>
            <person name="Ruiz-Romero M."/>
            <person name="Marangio P."/>
            <person name="Guigo R."/>
            <person name="Rago D."/>
            <person name="Mirbahai L."/>
            <person name="Eastwood N."/>
            <person name="Colbourne J.K."/>
            <person name="Zhou J."/>
            <person name="Mallon E."/>
            <person name="Orsini L."/>
        </authorList>
    </citation>
    <scope>NUCLEOTIDE SEQUENCE [LARGE SCALE GENOMIC DNA]</scope>
    <source>
        <strain evidence="1">LRV0_1</strain>
    </source>
</reference>
<dbReference type="EMBL" id="JAOYFB010000001">
    <property type="protein sequence ID" value="KAK4005450.1"/>
    <property type="molecule type" value="Genomic_DNA"/>
</dbReference>
<organism evidence="1 2">
    <name type="scientific">Daphnia magna</name>
    <dbReference type="NCBI Taxonomy" id="35525"/>
    <lineage>
        <taxon>Eukaryota</taxon>
        <taxon>Metazoa</taxon>
        <taxon>Ecdysozoa</taxon>
        <taxon>Arthropoda</taxon>
        <taxon>Crustacea</taxon>
        <taxon>Branchiopoda</taxon>
        <taxon>Diplostraca</taxon>
        <taxon>Cladocera</taxon>
        <taxon>Anomopoda</taxon>
        <taxon>Daphniidae</taxon>
        <taxon>Daphnia</taxon>
    </lineage>
</organism>